<keyword evidence="4" id="KW-1185">Reference proteome</keyword>
<proteinExistence type="predicted"/>
<keyword evidence="2" id="KW-0812">Transmembrane</keyword>
<evidence type="ECO:0000313" key="3">
    <source>
        <dbReference type="EMBL" id="SMF32685.1"/>
    </source>
</evidence>
<protein>
    <submittedName>
        <fullName evidence="3">Cell division and transport-associated protein TolA</fullName>
    </submittedName>
</protein>
<accession>A0A1Y6BZ06</accession>
<dbReference type="AlphaFoldDB" id="A0A1Y6BZ06"/>
<sequence>MSLVTSIELRPLSSSGKMWSGMVASGLLHLAIALFVVVGVPQLFRPKPPQMIVPIDIVNLDQVSELASLPAEQIGPVQSAEESKPVDAVDEVARPQQANPQPAPAVEPTPSRARELPAPEPVVQPDKAPVPAATEAKEPAPTPAPPAPAPAEPVQAKESQAKPVQAKPVEPTPQLSPVAPTPETPRPSPEPKPAETVETPPDSARPVPEPAAEQAQPSEDKPLMAGIVPLPTPPRPDDTPPAKQPEAKPAQPVPPPAPVRAQEPSKEKPTDDLLAGVLRNVDKNLKPAVKQEQQTQVAKRTGNVTQSIDLTRRAAALGQMIRGQMQRCWRIDPGARSAERLRVSVRVRLKPDGTLAAPPEFENVGQLADNAYYRAAAESARRAILECQPFRLPQEDYNLWQDLVLNFDPREMF</sequence>
<evidence type="ECO:0000256" key="1">
    <source>
        <dbReference type="SAM" id="MobiDB-lite"/>
    </source>
</evidence>
<dbReference type="Proteomes" id="UP000192917">
    <property type="component" value="Unassembled WGS sequence"/>
</dbReference>
<dbReference type="Gene3D" id="3.30.1150.10">
    <property type="match status" value="1"/>
</dbReference>
<keyword evidence="2" id="KW-0472">Membrane</keyword>
<dbReference type="STRING" id="560819.SAMN05428998_11158"/>
<feature type="transmembrane region" description="Helical" evidence="2">
    <location>
        <begin position="21"/>
        <end position="44"/>
    </location>
</feature>
<keyword evidence="3" id="KW-0131">Cell cycle</keyword>
<keyword evidence="2" id="KW-1133">Transmembrane helix</keyword>
<keyword evidence="3" id="KW-0132">Cell division</keyword>
<feature type="compositionally biased region" description="Pro residues" evidence="1">
    <location>
        <begin position="140"/>
        <end position="151"/>
    </location>
</feature>
<dbReference type="EMBL" id="FWZX01000011">
    <property type="protein sequence ID" value="SMF32685.1"/>
    <property type="molecule type" value="Genomic_DNA"/>
</dbReference>
<organism evidence="3 4">
    <name type="scientific">Tistlia consotensis USBA 355</name>
    <dbReference type="NCBI Taxonomy" id="560819"/>
    <lineage>
        <taxon>Bacteria</taxon>
        <taxon>Pseudomonadati</taxon>
        <taxon>Pseudomonadota</taxon>
        <taxon>Alphaproteobacteria</taxon>
        <taxon>Rhodospirillales</taxon>
        <taxon>Rhodovibrionaceae</taxon>
        <taxon>Tistlia</taxon>
    </lineage>
</organism>
<feature type="region of interest" description="Disordered" evidence="1">
    <location>
        <begin position="94"/>
        <end position="271"/>
    </location>
</feature>
<evidence type="ECO:0000256" key="2">
    <source>
        <dbReference type="SAM" id="Phobius"/>
    </source>
</evidence>
<evidence type="ECO:0000313" key="4">
    <source>
        <dbReference type="Proteomes" id="UP000192917"/>
    </source>
</evidence>
<reference evidence="3 4" key="1">
    <citation type="submission" date="2017-04" db="EMBL/GenBank/DDBJ databases">
        <authorList>
            <person name="Afonso C.L."/>
            <person name="Miller P.J."/>
            <person name="Scott M.A."/>
            <person name="Spackman E."/>
            <person name="Goraichik I."/>
            <person name="Dimitrov K.M."/>
            <person name="Suarez D.L."/>
            <person name="Swayne D.E."/>
        </authorList>
    </citation>
    <scope>NUCLEOTIDE SEQUENCE [LARGE SCALE GENOMIC DNA]</scope>
    <source>
        <strain evidence="3 4">USBA 355</strain>
    </source>
</reference>
<feature type="compositionally biased region" description="Pro residues" evidence="1">
    <location>
        <begin position="179"/>
        <end position="191"/>
    </location>
</feature>
<gene>
    <name evidence="3" type="ORF">SAMN05428998_11158</name>
</gene>
<dbReference type="GO" id="GO:0051301">
    <property type="term" value="P:cell division"/>
    <property type="evidence" value="ECO:0007669"/>
    <property type="project" value="UniProtKB-KW"/>
</dbReference>
<name>A0A1Y6BZ06_9PROT</name>